<dbReference type="InterPro" id="IPR027417">
    <property type="entry name" value="P-loop_NTPase"/>
</dbReference>
<dbReference type="OrthoDB" id="10058468at2759"/>
<proteinExistence type="predicted"/>
<dbReference type="PANTHER" id="PTHR47642">
    <property type="entry name" value="ATP-DEPENDENT DNA HELICASE"/>
    <property type="match status" value="1"/>
</dbReference>
<dbReference type="EnsemblMetazoa" id="Aqu2.1.38236_001">
    <property type="protein sequence ID" value="Aqu2.1.38236_001"/>
    <property type="gene ID" value="Aqu2.1.38236"/>
</dbReference>
<organism evidence="1">
    <name type="scientific">Amphimedon queenslandica</name>
    <name type="common">Sponge</name>
    <dbReference type="NCBI Taxonomy" id="400682"/>
    <lineage>
        <taxon>Eukaryota</taxon>
        <taxon>Metazoa</taxon>
        <taxon>Porifera</taxon>
        <taxon>Demospongiae</taxon>
        <taxon>Heteroscleromorpha</taxon>
        <taxon>Haplosclerida</taxon>
        <taxon>Niphatidae</taxon>
        <taxon>Amphimedon</taxon>
    </lineage>
</organism>
<reference evidence="1" key="1">
    <citation type="submission" date="2017-05" db="UniProtKB">
        <authorList>
            <consortium name="EnsemblMetazoa"/>
        </authorList>
    </citation>
    <scope>IDENTIFICATION</scope>
</reference>
<accession>A0A1X7VDW5</accession>
<dbReference type="PANTHER" id="PTHR47642:SF8">
    <property type="entry name" value="ATP-DEPENDENT DNA HELICASE"/>
    <property type="match status" value="1"/>
</dbReference>
<sequence length="171" mass="19150">MKKRKREAVIRFKRFNLKNVPTNCTEESRARSLNEGSEVLTELAQQDLQANTDLLNASQSLGVRFEAAANKEEIPPHEYRSVMRGLNSKQRQVVMYNRDWCKRAVVALRNKACIETYRMFLSGPGGVGKSHVISLIQSDTMKLLRLSGEMEPTDVPVLLTAPTGVAAFNIG</sequence>
<dbReference type="InterPro" id="IPR051055">
    <property type="entry name" value="PIF1_helicase"/>
</dbReference>
<dbReference type="AlphaFoldDB" id="A0A1X7VDW5"/>
<dbReference type="InParanoid" id="A0A1X7VDW5"/>
<evidence type="ECO:0000313" key="1">
    <source>
        <dbReference type="EnsemblMetazoa" id="Aqu2.1.38236_001"/>
    </source>
</evidence>
<dbReference type="Gene3D" id="3.40.50.300">
    <property type="entry name" value="P-loop containing nucleotide triphosphate hydrolases"/>
    <property type="match status" value="1"/>
</dbReference>
<name>A0A1X7VDW5_AMPQE</name>
<protein>
    <submittedName>
        <fullName evidence="1">ATP-dependent DNA helicase</fullName>
    </submittedName>
</protein>